<organism evidence="2 5">
    <name type="scientific">Helicobacter muridarum</name>
    <dbReference type="NCBI Taxonomy" id="216"/>
    <lineage>
        <taxon>Bacteria</taxon>
        <taxon>Pseudomonadati</taxon>
        <taxon>Campylobacterota</taxon>
        <taxon>Epsilonproteobacteria</taxon>
        <taxon>Campylobacterales</taxon>
        <taxon>Helicobacteraceae</taxon>
        <taxon>Helicobacter</taxon>
    </lineage>
</organism>
<name>A0A099TY10_9HELI</name>
<dbReference type="Proteomes" id="UP000255139">
    <property type="component" value="Unassembled WGS sequence"/>
</dbReference>
<evidence type="ECO:0000313" key="2">
    <source>
        <dbReference type="EMBL" id="STQ86887.1"/>
    </source>
</evidence>
<dbReference type="GO" id="GO:0032259">
    <property type="term" value="P:methylation"/>
    <property type="evidence" value="ECO:0007669"/>
    <property type="project" value="UniProtKB-KW"/>
</dbReference>
<keyword evidence="3" id="KW-0489">Methyltransferase</keyword>
<dbReference type="EMBL" id="UGJE01000002">
    <property type="protein sequence ID" value="STQ86887.1"/>
    <property type="molecule type" value="Genomic_DNA"/>
</dbReference>
<reference evidence="2 5" key="2">
    <citation type="submission" date="2018-06" db="EMBL/GenBank/DDBJ databases">
        <authorList>
            <consortium name="Pathogen Informatics"/>
            <person name="Doyle S."/>
        </authorList>
    </citation>
    <scope>NUCLEOTIDE SEQUENCE [LARGE SCALE GENOMIC DNA]</scope>
    <source>
        <strain evidence="2 5">NCTC12714</strain>
    </source>
</reference>
<dbReference type="RefSeq" id="WP_034557998.1">
    <property type="nucleotide sequence ID" value="NZ_FZML01000024.1"/>
</dbReference>
<keyword evidence="3" id="KW-0808">Transferase</keyword>
<dbReference type="REBASE" id="432024">
    <property type="entry name" value="Hmu12714ORF1699P"/>
</dbReference>
<evidence type="ECO:0000313" key="5">
    <source>
        <dbReference type="Proteomes" id="UP000255139"/>
    </source>
</evidence>
<evidence type="ECO:0000313" key="4">
    <source>
        <dbReference type="Proteomes" id="UP000029922"/>
    </source>
</evidence>
<dbReference type="REBASE" id="99280">
    <property type="entry name" value="HmuST1ORF5370P"/>
</dbReference>
<gene>
    <name evidence="2" type="primary">mjaVIP</name>
    <name evidence="3" type="ORF">LS73_007800</name>
    <name evidence="2" type="ORF">NCTC12714_01698</name>
</gene>
<dbReference type="OrthoDB" id="9810465at2"/>
<evidence type="ECO:0000313" key="3">
    <source>
        <dbReference type="EMBL" id="TLD99153.1"/>
    </source>
</evidence>
<keyword evidence="2" id="KW-0255">Endonuclease</keyword>
<dbReference type="Proteomes" id="UP000029922">
    <property type="component" value="Unassembled WGS sequence"/>
</dbReference>
<dbReference type="Pfam" id="PF18643">
    <property type="entry name" value="RE_BsaWI"/>
    <property type="match status" value="1"/>
</dbReference>
<accession>A0A099TY10</accession>
<dbReference type="REBASE" id="431853">
    <property type="entry name" value="Hmu12714ORF1698P"/>
</dbReference>
<keyword evidence="5" id="KW-1185">Reference proteome</keyword>
<protein>
    <submittedName>
        <fullName evidence="3">DNA modification methylase</fullName>
    </submittedName>
    <submittedName>
        <fullName evidence="2">Endonuclease MjaVIP</fullName>
        <ecNumber evidence="2">3.1.21.4</ecNumber>
    </submittedName>
</protein>
<dbReference type="EMBL" id="JRPD02000020">
    <property type="protein sequence ID" value="TLD99153.1"/>
    <property type="molecule type" value="Genomic_DNA"/>
</dbReference>
<proteinExistence type="predicted"/>
<dbReference type="GO" id="GO:0008168">
    <property type="term" value="F:methyltransferase activity"/>
    <property type="evidence" value="ECO:0007669"/>
    <property type="project" value="UniProtKB-KW"/>
</dbReference>
<evidence type="ECO:0000259" key="1">
    <source>
        <dbReference type="Pfam" id="PF18643"/>
    </source>
</evidence>
<dbReference type="GO" id="GO:0009036">
    <property type="term" value="F:type II site-specific deoxyribonuclease activity"/>
    <property type="evidence" value="ECO:0007669"/>
    <property type="project" value="UniProtKB-EC"/>
</dbReference>
<sequence>MSLQDLITLYEEMKQKYGKETYKHISQLFKNAKELHKTMAINKGLQDTEQSWRAFKGKNLEKIIEYIIKDEVEKLGFNIINGNKLERSTKLSTELETIKRNLCIDYGEFGFHLPDVDMVIYNPINLKVIAVLSSKVTLRERIAQTGYWKLKLAQSNITKHIKVFFITLDEDETLSFKKPCKKGRAICEIDLDGCYILTQNAFQASNKVKSFEKFIEDLRKMQMN</sequence>
<dbReference type="EC" id="3.1.21.4" evidence="2"/>
<keyword evidence="2" id="KW-0378">Hydrolase</keyword>
<dbReference type="AlphaFoldDB" id="A0A099TY10"/>
<dbReference type="InterPro" id="IPR041551">
    <property type="entry name" value="RE_BsaWI"/>
</dbReference>
<keyword evidence="2" id="KW-0540">Nuclease</keyword>
<reference evidence="3 4" key="1">
    <citation type="journal article" date="2014" name="Genome Announc.">
        <title>Draft genome sequences of eight enterohepatic helicobacter species isolated from both laboratory and wild rodents.</title>
        <authorList>
            <person name="Sheh A."/>
            <person name="Shen Z."/>
            <person name="Fox J.G."/>
        </authorList>
    </citation>
    <scope>NUCLEOTIDE SEQUENCE [LARGE SCALE GENOMIC DNA]</scope>
    <source>
        <strain evidence="3 4">ST1</strain>
    </source>
</reference>
<feature type="domain" description="BsaWI restriction endonuclease type 2" evidence="1">
    <location>
        <begin position="93"/>
        <end position="197"/>
    </location>
</feature>